<dbReference type="AlphaFoldDB" id="B9EU05"/>
<reference evidence="1" key="1">
    <citation type="journal article" date="2005" name="PLoS Biol.">
        <title>The genomes of Oryza sativa: a history of duplications.</title>
        <authorList>
            <person name="Yu J."/>
            <person name="Wang J."/>
            <person name="Lin W."/>
            <person name="Li S."/>
            <person name="Li H."/>
            <person name="Zhou J."/>
            <person name="Ni P."/>
            <person name="Dong W."/>
            <person name="Hu S."/>
            <person name="Zeng C."/>
            <person name="Zhang J."/>
            <person name="Zhang Y."/>
            <person name="Li R."/>
            <person name="Xu Z."/>
            <person name="Li S."/>
            <person name="Li X."/>
            <person name="Zheng H."/>
            <person name="Cong L."/>
            <person name="Lin L."/>
            <person name="Yin J."/>
            <person name="Geng J."/>
            <person name="Li G."/>
            <person name="Shi J."/>
            <person name="Liu J."/>
            <person name="Lv H."/>
            <person name="Li J."/>
            <person name="Wang J."/>
            <person name="Deng Y."/>
            <person name="Ran L."/>
            <person name="Shi X."/>
            <person name="Wang X."/>
            <person name="Wu Q."/>
            <person name="Li C."/>
            <person name="Ren X."/>
            <person name="Wang J."/>
            <person name="Wang X."/>
            <person name="Li D."/>
            <person name="Liu D."/>
            <person name="Zhang X."/>
            <person name="Ji Z."/>
            <person name="Zhao W."/>
            <person name="Sun Y."/>
            <person name="Zhang Z."/>
            <person name="Bao J."/>
            <person name="Han Y."/>
            <person name="Dong L."/>
            <person name="Ji J."/>
            <person name="Chen P."/>
            <person name="Wu S."/>
            <person name="Liu J."/>
            <person name="Xiao Y."/>
            <person name="Bu D."/>
            <person name="Tan J."/>
            <person name="Yang L."/>
            <person name="Ye C."/>
            <person name="Zhang J."/>
            <person name="Xu J."/>
            <person name="Zhou Y."/>
            <person name="Yu Y."/>
            <person name="Zhang B."/>
            <person name="Zhuang S."/>
            <person name="Wei H."/>
            <person name="Liu B."/>
            <person name="Lei M."/>
            <person name="Yu H."/>
            <person name="Li Y."/>
            <person name="Xu H."/>
            <person name="Wei S."/>
            <person name="He X."/>
            <person name="Fang L."/>
            <person name="Zhang Z."/>
            <person name="Zhang Y."/>
            <person name="Huang X."/>
            <person name="Su Z."/>
            <person name="Tong W."/>
            <person name="Li J."/>
            <person name="Tong Z."/>
            <person name="Li S."/>
            <person name="Ye J."/>
            <person name="Wang L."/>
            <person name="Fang L."/>
            <person name="Lei T."/>
            <person name="Chen C."/>
            <person name="Chen H."/>
            <person name="Xu Z."/>
            <person name="Li H."/>
            <person name="Huang H."/>
            <person name="Zhang F."/>
            <person name="Xu H."/>
            <person name="Li N."/>
            <person name="Zhao C."/>
            <person name="Li S."/>
            <person name="Dong L."/>
            <person name="Huang Y."/>
            <person name="Li L."/>
            <person name="Xi Y."/>
            <person name="Qi Q."/>
            <person name="Li W."/>
            <person name="Zhang B."/>
            <person name="Hu W."/>
            <person name="Zhang Y."/>
            <person name="Tian X."/>
            <person name="Jiao Y."/>
            <person name="Liang X."/>
            <person name="Jin J."/>
            <person name="Gao L."/>
            <person name="Zheng W."/>
            <person name="Hao B."/>
            <person name="Liu S."/>
            <person name="Wang W."/>
            <person name="Yuan L."/>
            <person name="Cao M."/>
            <person name="McDermott J."/>
            <person name="Samudrala R."/>
            <person name="Wang J."/>
            <person name="Wong G.K."/>
            <person name="Yang H."/>
        </authorList>
    </citation>
    <scope>NUCLEOTIDE SEQUENCE [LARGE SCALE GENOMIC DNA]</scope>
</reference>
<dbReference type="EMBL" id="CM000138">
    <property type="protein sequence ID" value="EEE54087.1"/>
    <property type="molecule type" value="Genomic_DNA"/>
</dbReference>
<gene>
    <name evidence="1" type="ORF">OsJ_00825</name>
</gene>
<name>B9EU05_ORYSJ</name>
<dbReference type="Proteomes" id="UP000007752">
    <property type="component" value="Chromosome 1"/>
</dbReference>
<evidence type="ECO:0000313" key="1">
    <source>
        <dbReference type="EMBL" id="EEE54087.1"/>
    </source>
</evidence>
<accession>B9EU05</accession>
<reference evidence="1" key="2">
    <citation type="submission" date="2008-12" db="EMBL/GenBank/DDBJ databases">
        <title>Improved gene annotation of the rice (Oryza sativa) genomes.</title>
        <authorList>
            <person name="Wang J."/>
            <person name="Li R."/>
            <person name="Fan W."/>
            <person name="Huang Q."/>
            <person name="Zhang J."/>
            <person name="Zhou Y."/>
            <person name="Hu Y."/>
            <person name="Zi S."/>
            <person name="Li J."/>
            <person name="Ni P."/>
            <person name="Zheng H."/>
            <person name="Zhang Y."/>
            <person name="Zhao M."/>
            <person name="Hao Q."/>
            <person name="McDermott J."/>
            <person name="Samudrala R."/>
            <person name="Kristiansen K."/>
            <person name="Wong G.K.-S."/>
        </authorList>
    </citation>
    <scope>NUCLEOTIDE SEQUENCE</scope>
</reference>
<organism evidence="1">
    <name type="scientific">Oryza sativa subsp. japonica</name>
    <name type="common">Rice</name>
    <dbReference type="NCBI Taxonomy" id="39947"/>
    <lineage>
        <taxon>Eukaryota</taxon>
        <taxon>Viridiplantae</taxon>
        <taxon>Streptophyta</taxon>
        <taxon>Embryophyta</taxon>
        <taxon>Tracheophyta</taxon>
        <taxon>Spermatophyta</taxon>
        <taxon>Magnoliopsida</taxon>
        <taxon>Liliopsida</taxon>
        <taxon>Poales</taxon>
        <taxon>Poaceae</taxon>
        <taxon>BOP clade</taxon>
        <taxon>Oryzoideae</taxon>
        <taxon>Oryzeae</taxon>
        <taxon>Oryzinae</taxon>
        <taxon>Oryza</taxon>
        <taxon>Oryza sativa</taxon>
    </lineage>
</organism>
<sequence length="140" mass="15313">MGKLLMILHVAMHEAIDSFSQKDYLGGGSWLCLGLRAGQKAISGSVQGDLGRHSLFGGRLEAELHNMARRNDPVSDGMTTATVQIVMSVCGALAAAPTMLHYDVDTNGKRHSESMSTMCDFPQRCCHRDDEDMRNTSREV</sequence>
<proteinExistence type="predicted"/>
<protein>
    <submittedName>
        <fullName evidence="1">Uncharacterized protein</fullName>
    </submittedName>
</protein>